<reference evidence="1 2" key="1">
    <citation type="submission" date="2024-01" db="EMBL/GenBank/DDBJ databases">
        <authorList>
            <person name="Waweru B."/>
        </authorList>
    </citation>
    <scope>NUCLEOTIDE SEQUENCE [LARGE SCALE GENOMIC DNA]</scope>
</reference>
<dbReference type="AlphaFoldDB" id="A0AAV1SGZ9"/>
<dbReference type="EMBL" id="CAWUPB010001180">
    <property type="protein sequence ID" value="CAK7350042.1"/>
    <property type="molecule type" value="Genomic_DNA"/>
</dbReference>
<name>A0AAV1SGZ9_9ROSI</name>
<protein>
    <submittedName>
        <fullName evidence="1">Uncharacterized protein</fullName>
    </submittedName>
</protein>
<evidence type="ECO:0000313" key="2">
    <source>
        <dbReference type="Proteomes" id="UP001314170"/>
    </source>
</evidence>
<organism evidence="1 2">
    <name type="scientific">Dovyalis caffra</name>
    <dbReference type="NCBI Taxonomy" id="77055"/>
    <lineage>
        <taxon>Eukaryota</taxon>
        <taxon>Viridiplantae</taxon>
        <taxon>Streptophyta</taxon>
        <taxon>Embryophyta</taxon>
        <taxon>Tracheophyta</taxon>
        <taxon>Spermatophyta</taxon>
        <taxon>Magnoliopsida</taxon>
        <taxon>eudicotyledons</taxon>
        <taxon>Gunneridae</taxon>
        <taxon>Pentapetalae</taxon>
        <taxon>rosids</taxon>
        <taxon>fabids</taxon>
        <taxon>Malpighiales</taxon>
        <taxon>Salicaceae</taxon>
        <taxon>Flacourtieae</taxon>
        <taxon>Dovyalis</taxon>
    </lineage>
</organism>
<keyword evidence="2" id="KW-1185">Reference proteome</keyword>
<proteinExistence type="predicted"/>
<sequence length="95" mass="10996">MPDYRRTTTSATLLSISTDARDTTLYLEVAWLKTLKCLRVKRNHFIDHDLERLRPIRQINAHHPRYWGMITYRGVGPSVAPYNAGEAEGELPRES</sequence>
<gene>
    <name evidence="1" type="ORF">DCAF_LOCUS22766</name>
</gene>
<evidence type="ECO:0000313" key="1">
    <source>
        <dbReference type="EMBL" id="CAK7350042.1"/>
    </source>
</evidence>
<dbReference type="Proteomes" id="UP001314170">
    <property type="component" value="Unassembled WGS sequence"/>
</dbReference>
<accession>A0AAV1SGZ9</accession>
<comment type="caution">
    <text evidence="1">The sequence shown here is derived from an EMBL/GenBank/DDBJ whole genome shotgun (WGS) entry which is preliminary data.</text>
</comment>